<dbReference type="InterPro" id="IPR018151">
    <property type="entry name" value="TF_GreA/GreB_CS"/>
</dbReference>
<dbReference type="NCBIfam" id="TIGR01462">
    <property type="entry name" value="greA"/>
    <property type="match status" value="1"/>
</dbReference>
<reference evidence="12 13" key="1">
    <citation type="submission" date="2017-07" db="EMBL/GenBank/DDBJ databases">
        <title>Mechanisms for carbon and nitrogen cycling indicate functional differentiation within the Candidate Phyla Radiation.</title>
        <authorList>
            <person name="Danczak R.E."/>
            <person name="Johnston M.D."/>
            <person name="Kenah C."/>
            <person name="Slattery M."/>
            <person name="Wrighton K.C."/>
            <person name="Wilkins M.J."/>
        </authorList>
    </citation>
    <scope>NUCLEOTIDE SEQUENCE [LARGE SCALE GENOMIC DNA]</scope>
    <source>
        <strain evidence="12">Licking1014_2</strain>
    </source>
</reference>
<keyword evidence="4 8" id="KW-0238">DNA-binding</keyword>
<evidence type="ECO:0000256" key="5">
    <source>
        <dbReference type="ARBA" id="ARBA00023163"/>
    </source>
</evidence>
<evidence type="ECO:0000256" key="6">
    <source>
        <dbReference type="ARBA" id="ARBA00024916"/>
    </source>
</evidence>
<dbReference type="GO" id="GO:0003746">
    <property type="term" value="F:translation elongation factor activity"/>
    <property type="evidence" value="ECO:0007669"/>
    <property type="project" value="UniProtKB-KW"/>
</dbReference>
<dbReference type="Pfam" id="PF03449">
    <property type="entry name" value="GreA_GreB_N"/>
    <property type="match status" value="1"/>
</dbReference>
<evidence type="ECO:0000256" key="3">
    <source>
        <dbReference type="ARBA" id="ARBA00023015"/>
    </source>
</evidence>
<keyword evidence="3 8" id="KW-0805">Transcription regulation</keyword>
<keyword evidence="12" id="KW-0648">Protein biosynthesis</keyword>
<dbReference type="PANTHER" id="PTHR30437:SF4">
    <property type="entry name" value="TRANSCRIPTION ELONGATION FACTOR GREA"/>
    <property type="match status" value="1"/>
</dbReference>
<evidence type="ECO:0000256" key="8">
    <source>
        <dbReference type="HAMAP-Rule" id="MF_00105"/>
    </source>
</evidence>
<dbReference type="InterPro" id="IPR022691">
    <property type="entry name" value="Tscrpt_elong_fac_GreA/B_N"/>
</dbReference>
<dbReference type="HAMAP" id="MF_00105">
    <property type="entry name" value="GreA_GreB"/>
    <property type="match status" value="1"/>
</dbReference>
<dbReference type="InterPro" id="IPR006359">
    <property type="entry name" value="Tscrpt_elong_fac_GreA"/>
</dbReference>
<dbReference type="InterPro" id="IPR036805">
    <property type="entry name" value="Tscrpt_elong_fac_GreA/B_N_sf"/>
</dbReference>
<proteinExistence type="inferred from homology"/>
<evidence type="ECO:0000259" key="10">
    <source>
        <dbReference type="Pfam" id="PF01272"/>
    </source>
</evidence>
<dbReference type="EMBL" id="VMGL01000011">
    <property type="protein sequence ID" value="TSC97158.1"/>
    <property type="molecule type" value="Genomic_DNA"/>
</dbReference>
<dbReference type="SUPFAM" id="SSF46557">
    <property type="entry name" value="GreA transcript cleavage protein, N-terminal domain"/>
    <property type="match status" value="1"/>
</dbReference>
<dbReference type="GO" id="GO:0032784">
    <property type="term" value="P:regulation of DNA-templated transcription elongation"/>
    <property type="evidence" value="ECO:0007669"/>
    <property type="project" value="UniProtKB-UniRule"/>
</dbReference>
<dbReference type="PIRSF" id="PIRSF006092">
    <property type="entry name" value="GreA_GreB"/>
    <property type="match status" value="1"/>
</dbReference>
<dbReference type="GO" id="GO:0006354">
    <property type="term" value="P:DNA-templated transcription elongation"/>
    <property type="evidence" value="ECO:0007669"/>
    <property type="project" value="TreeGrafter"/>
</dbReference>
<comment type="function">
    <text evidence="6 8 9">Necessary for efficient RNA polymerase transcription elongation past template-encoded arresting sites. The arresting sites in DNA have the property of trapping a certain fraction of elongating RNA polymerases that pass through, resulting in locked ternary complexes. Cleavage of the nascent transcript by cleavage factors such as GreA or GreB allows the resumption of elongation from the new 3'terminus. GreA releases sequences of 2 to 3 nucleotides.</text>
</comment>
<name>A0A554LWC5_9BACT</name>
<dbReference type="InterPro" id="IPR036953">
    <property type="entry name" value="GreA/GreB_C_sf"/>
</dbReference>
<comment type="similarity">
    <text evidence="1 8 9">Belongs to the GreA/GreB family.</text>
</comment>
<dbReference type="NCBIfam" id="NF001263">
    <property type="entry name" value="PRK00226.1-4"/>
    <property type="match status" value="1"/>
</dbReference>
<evidence type="ECO:0000259" key="11">
    <source>
        <dbReference type="Pfam" id="PF03449"/>
    </source>
</evidence>
<evidence type="ECO:0000256" key="1">
    <source>
        <dbReference type="ARBA" id="ARBA00008213"/>
    </source>
</evidence>
<dbReference type="InterPro" id="IPR028624">
    <property type="entry name" value="Tscrpt_elong_fac_GreA/B"/>
</dbReference>
<sequence length="150" mass="16951">MSQITREGLEKIKEELRRLREEERPQVVERLENARNYGDLAENAEYEDARERQGFIESRIRQLEQIINSSQIVVAADSEAVDLTNVVDVEIDGRQETYQIVGSNEADPVNRKISAESPLGKVLMGKKVGDDFSYQTPGGQTVMGKIIKID</sequence>
<dbReference type="InterPro" id="IPR023459">
    <property type="entry name" value="Tscrpt_elong_fac_GreA/B_fam"/>
</dbReference>
<feature type="domain" description="Transcription elongation factor GreA/GreB C-terminal" evidence="10">
    <location>
        <begin position="79"/>
        <end position="149"/>
    </location>
</feature>
<dbReference type="FunFam" id="1.10.287.180:FF:000001">
    <property type="entry name" value="Transcription elongation factor GreA"/>
    <property type="match status" value="1"/>
</dbReference>
<comment type="caution">
    <text evidence="12">The sequence shown here is derived from an EMBL/GenBank/DDBJ whole genome shotgun (WGS) entry which is preliminary data.</text>
</comment>
<evidence type="ECO:0000256" key="7">
    <source>
        <dbReference type="ARBA" id="ARBA00030776"/>
    </source>
</evidence>
<dbReference type="GO" id="GO:0070063">
    <property type="term" value="F:RNA polymerase binding"/>
    <property type="evidence" value="ECO:0007669"/>
    <property type="project" value="InterPro"/>
</dbReference>
<organism evidence="12 13">
    <name type="scientific">Candidatus Berkelbacteria bacterium Licking1014_2</name>
    <dbReference type="NCBI Taxonomy" id="2017146"/>
    <lineage>
        <taxon>Bacteria</taxon>
        <taxon>Candidatus Berkelbacteria</taxon>
    </lineage>
</organism>
<dbReference type="AlphaFoldDB" id="A0A554LWC5"/>
<dbReference type="PANTHER" id="PTHR30437">
    <property type="entry name" value="TRANSCRIPTION ELONGATION FACTOR GREA"/>
    <property type="match status" value="1"/>
</dbReference>
<dbReference type="Gene3D" id="1.10.287.180">
    <property type="entry name" value="Transcription elongation factor, GreA/GreB, N-terminal domain"/>
    <property type="match status" value="1"/>
</dbReference>
<evidence type="ECO:0000313" key="13">
    <source>
        <dbReference type="Proteomes" id="UP000318711"/>
    </source>
</evidence>
<keyword evidence="5 8" id="KW-0804">Transcription</keyword>
<accession>A0A554LWC5</accession>
<feature type="domain" description="Transcription elongation factor GreA/GreB N-terminal" evidence="11">
    <location>
        <begin position="3"/>
        <end position="72"/>
    </location>
</feature>
<protein>
    <recommendedName>
        <fullName evidence="2 8">Transcription elongation factor GreA</fullName>
    </recommendedName>
    <alternativeName>
        <fullName evidence="7 8">Transcript cleavage factor GreA</fullName>
    </alternativeName>
</protein>
<evidence type="ECO:0000256" key="2">
    <source>
        <dbReference type="ARBA" id="ARBA00013729"/>
    </source>
</evidence>
<dbReference type="PROSITE" id="PS00829">
    <property type="entry name" value="GREAB_1"/>
    <property type="match status" value="1"/>
</dbReference>
<evidence type="ECO:0000313" key="12">
    <source>
        <dbReference type="EMBL" id="TSC97158.1"/>
    </source>
</evidence>
<gene>
    <name evidence="8" type="primary">greA</name>
    <name evidence="12" type="ORF">CEN88_144</name>
</gene>
<dbReference type="GO" id="GO:0003677">
    <property type="term" value="F:DNA binding"/>
    <property type="evidence" value="ECO:0007669"/>
    <property type="project" value="UniProtKB-UniRule"/>
</dbReference>
<keyword evidence="12" id="KW-0251">Elongation factor</keyword>
<dbReference type="Gene3D" id="3.10.50.30">
    <property type="entry name" value="Transcription elongation factor, GreA/GreB, C-terminal domain"/>
    <property type="match status" value="1"/>
</dbReference>
<dbReference type="Proteomes" id="UP000318711">
    <property type="component" value="Unassembled WGS sequence"/>
</dbReference>
<dbReference type="InterPro" id="IPR001437">
    <property type="entry name" value="Tscrpt_elong_fac_GreA/B_C"/>
</dbReference>
<evidence type="ECO:0000256" key="4">
    <source>
        <dbReference type="ARBA" id="ARBA00023125"/>
    </source>
</evidence>
<evidence type="ECO:0000256" key="9">
    <source>
        <dbReference type="RuleBase" id="RU000556"/>
    </source>
</evidence>
<dbReference type="SUPFAM" id="SSF54534">
    <property type="entry name" value="FKBP-like"/>
    <property type="match status" value="1"/>
</dbReference>
<dbReference type="Pfam" id="PF01272">
    <property type="entry name" value="GreA_GreB"/>
    <property type="match status" value="1"/>
</dbReference>